<reference evidence="4 5" key="1">
    <citation type="submission" date="2024-11" db="EMBL/GenBank/DDBJ databases">
        <title>Chromosome-level genome assembly of the freshwater bivalve Anodonta woodiana.</title>
        <authorList>
            <person name="Chen X."/>
        </authorList>
    </citation>
    <scope>NUCLEOTIDE SEQUENCE [LARGE SCALE GENOMIC DNA]</scope>
    <source>
        <strain evidence="4">MN2024</strain>
        <tissue evidence="4">Gills</tissue>
    </source>
</reference>
<feature type="transmembrane region" description="Helical" evidence="2">
    <location>
        <begin position="232"/>
        <end position="254"/>
    </location>
</feature>
<dbReference type="InterPro" id="IPR009003">
    <property type="entry name" value="Peptidase_S1_PA"/>
</dbReference>
<dbReference type="SUPFAM" id="SSF50494">
    <property type="entry name" value="Trypsin-like serine proteases"/>
    <property type="match status" value="1"/>
</dbReference>
<feature type="chain" id="PRO_5044804595" evidence="3">
    <location>
        <begin position="26"/>
        <end position="605"/>
    </location>
</feature>
<keyword evidence="3" id="KW-0732">Signal</keyword>
<organism evidence="4 5">
    <name type="scientific">Sinanodonta woodiana</name>
    <name type="common">Chinese pond mussel</name>
    <name type="synonym">Anodonta woodiana</name>
    <dbReference type="NCBI Taxonomy" id="1069815"/>
    <lineage>
        <taxon>Eukaryota</taxon>
        <taxon>Metazoa</taxon>
        <taxon>Spiralia</taxon>
        <taxon>Lophotrochozoa</taxon>
        <taxon>Mollusca</taxon>
        <taxon>Bivalvia</taxon>
        <taxon>Autobranchia</taxon>
        <taxon>Heteroconchia</taxon>
        <taxon>Palaeoheterodonta</taxon>
        <taxon>Unionida</taxon>
        <taxon>Unionoidea</taxon>
        <taxon>Unionidae</taxon>
        <taxon>Unioninae</taxon>
        <taxon>Sinanodonta</taxon>
    </lineage>
</organism>
<gene>
    <name evidence="4" type="ORF">ACJMK2_020940</name>
</gene>
<keyword evidence="5" id="KW-1185">Reference proteome</keyword>
<dbReference type="EMBL" id="JBJQND010000017">
    <property type="protein sequence ID" value="KAL3842970.1"/>
    <property type="molecule type" value="Genomic_DNA"/>
</dbReference>
<accession>A0ABD3U1S8</accession>
<dbReference type="AlphaFoldDB" id="A0ABD3U1S8"/>
<evidence type="ECO:0000256" key="3">
    <source>
        <dbReference type="SAM" id="SignalP"/>
    </source>
</evidence>
<evidence type="ECO:0000256" key="1">
    <source>
        <dbReference type="SAM" id="MobiDB-lite"/>
    </source>
</evidence>
<evidence type="ECO:0000256" key="2">
    <source>
        <dbReference type="SAM" id="Phobius"/>
    </source>
</evidence>
<sequence>MISSEIMDGRFFIILVFSLALNCLARPEDECSMTQQLYLHTFPNGTTRCCLWVECEPGSEVVICEKPYSADQCHPCIPPFIQPDKTNSELGTTCYKITCPEFSRLDENWKCICDTDMGYYGEFYYDCKYKKCSEGEKLTVWGICVDYKKFDLIPVKTTVPESKPKSNNTRDMTNLKPVKTSEDKKKADSKDNNSTSSFGNKSSGNFENKEEDNERPTKLLVVDKVDFHPQSFLYGCLTISPFLIFPGILIYYMCIIRKKQKNALNCILKTPAVNVTTGREVESNPNKNQTWKPVPAGSLPLWFKFPGRCQFNKPPCFKPTQYAVLPHKFKVGESIGILDDGKDPWGTGFVVGDGHVMTCLHTIIFMLGIRAETEDGIQQEINQHIHKVRISFHFNLASSKNDDTCFGFEQCEMYFDVNLDVIVLKIDRHCSNYQYLPSSLTRFCDLLPSSQFDFFGHPLGDKKQVDENCRIMTLSDGMIEEKIYRVAQYLIGRGFNLNDFPEPYYGIQNNGHYLFKTQFVVGGSGSPGITFSEMHNPDDQTYAVGTMLCGEYPNFGSNNIPREDLSPDLKIQFGTKMSSIFNNMKQKNPHLLEVVFQDYPPQWNQ</sequence>
<evidence type="ECO:0000313" key="4">
    <source>
        <dbReference type="EMBL" id="KAL3842970.1"/>
    </source>
</evidence>
<dbReference type="PANTHER" id="PTHR14389">
    <property type="entry name" value="SI:CH1073-475A24.1"/>
    <property type="match status" value="1"/>
</dbReference>
<dbReference type="PANTHER" id="PTHR14389:SF3">
    <property type="entry name" value="PROTEIN FAM111A-LIKE"/>
    <property type="match status" value="1"/>
</dbReference>
<dbReference type="Proteomes" id="UP001634394">
    <property type="component" value="Unassembled WGS sequence"/>
</dbReference>
<feature type="compositionally biased region" description="Basic and acidic residues" evidence="1">
    <location>
        <begin position="179"/>
        <end position="191"/>
    </location>
</feature>
<name>A0ABD3U1S8_SINWO</name>
<keyword evidence="2" id="KW-1133">Transmembrane helix</keyword>
<feature type="signal peptide" evidence="3">
    <location>
        <begin position="1"/>
        <end position="25"/>
    </location>
</feature>
<feature type="region of interest" description="Disordered" evidence="1">
    <location>
        <begin position="161"/>
        <end position="213"/>
    </location>
</feature>
<protein>
    <submittedName>
        <fullName evidence="4">Uncharacterized protein</fullName>
    </submittedName>
</protein>
<comment type="caution">
    <text evidence="4">The sequence shown here is derived from an EMBL/GenBank/DDBJ whole genome shotgun (WGS) entry which is preliminary data.</text>
</comment>
<keyword evidence="2" id="KW-0472">Membrane</keyword>
<keyword evidence="2" id="KW-0812">Transmembrane</keyword>
<evidence type="ECO:0000313" key="5">
    <source>
        <dbReference type="Proteomes" id="UP001634394"/>
    </source>
</evidence>
<proteinExistence type="predicted"/>